<dbReference type="AlphaFoldDB" id="A0A7J8BAD8"/>
<comment type="caution">
    <text evidence="2">The sequence shown here is derived from an EMBL/GenBank/DDBJ whole genome shotgun (WGS) entry which is preliminary data.</text>
</comment>
<dbReference type="InParanoid" id="A0A7J8BAD8"/>
<evidence type="ECO:0000256" key="1">
    <source>
        <dbReference type="SAM" id="MobiDB-lite"/>
    </source>
</evidence>
<keyword evidence="3" id="KW-1185">Reference proteome</keyword>
<dbReference type="Proteomes" id="UP000550707">
    <property type="component" value="Unassembled WGS sequence"/>
</dbReference>
<reference evidence="2 3" key="1">
    <citation type="journal article" date="2020" name="Nature">
        <title>Six reference-quality genomes reveal evolution of bat adaptations.</title>
        <authorList>
            <person name="Jebb D."/>
            <person name="Huang Z."/>
            <person name="Pippel M."/>
            <person name="Hughes G.M."/>
            <person name="Lavrichenko K."/>
            <person name="Devanna P."/>
            <person name="Winkler S."/>
            <person name="Jermiin L.S."/>
            <person name="Skirmuntt E.C."/>
            <person name="Katzourakis A."/>
            <person name="Burkitt-Gray L."/>
            <person name="Ray D.A."/>
            <person name="Sullivan K.A.M."/>
            <person name="Roscito J.G."/>
            <person name="Kirilenko B.M."/>
            <person name="Davalos L.M."/>
            <person name="Corthals A.P."/>
            <person name="Power M.L."/>
            <person name="Jones G."/>
            <person name="Ransome R.D."/>
            <person name="Dechmann D.K.N."/>
            <person name="Locatelli A.G."/>
            <person name="Puechmaille S.J."/>
            <person name="Fedrigo O."/>
            <person name="Jarvis E.D."/>
            <person name="Hiller M."/>
            <person name="Vernes S.C."/>
            <person name="Myers E.W."/>
            <person name="Teeling E.C."/>
        </authorList>
    </citation>
    <scope>NUCLEOTIDE SEQUENCE [LARGE SCALE GENOMIC DNA]</scope>
    <source>
        <strain evidence="2">MMolMol1</strain>
        <tissue evidence="2">Muscle</tissue>
    </source>
</reference>
<protein>
    <submittedName>
        <fullName evidence="2">Uncharacterized protein</fullName>
    </submittedName>
</protein>
<evidence type="ECO:0000313" key="3">
    <source>
        <dbReference type="Proteomes" id="UP000550707"/>
    </source>
</evidence>
<sequence>MGEAALQGATVGGHHRPTQGPPPPVSGKAPAGVRWAQGTEQDHDLAGEAGGRHRLCSQHRVVLHPIRCLLQTHPGAPLSLHCSEAGASSPSVNTPLAPAAPSKGLFSLPSSLAWRSQVRFPSYSSLCLLQTNHPSSDLRHRLPWQLPPRVLPPPIALDSVLLGHLPSVF</sequence>
<name>A0A7J8BAD8_MOLMO</name>
<proteinExistence type="predicted"/>
<gene>
    <name evidence="2" type="ORF">HJG59_010464</name>
</gene>
<accession>A0A7J8BAD8</accession>
<dbReference type="EMBL" id="JACASF010000033">
    <property type="protein sequence ID" value="KAF6395823.1"/>
    <property type="molecule type" value="Genomic_DNA"/>
</dbReference>
<organism evidence="2 3">
    <name type="scientific">Molossus molossus</name>
    <name type="common">Pallas' mastiff bat</name>
    <name type="synonym">Vespertilio molossus</name>
    <dbReference type="NCBI Taxonomy" id="27622"/>
    <lineage>
        <taxon>Eukaryota</taxon>
        <taxon>Metazoa</taxon>
        <taxon>Chordata</taxon>
        <taxon>Craniata</taxon>
        <taxon>Vertebrata</taxon>
        <taxon>Euteleostomi</taxon>
        <taxon>Mammalia</taxon>
        <taxon>Eutheria</taxon>
        <taxon>Laurasiatheria</taxon>
        <taxon>Chiroptera</taxon>
        <taxon>Yangochiroptera</taxon>
        <taxon>Molossidae</taxon>
        <taxon>Molossus</taxon>
    </lineage>
</organism>
<evidence type="ECO:0000313" key="2">
    <source>
        <dbReference type="EMBL" id="KAF6395823.1"/>
    </source>
</evidence>
<feature type="region of interest" description="Disordered" evidence="1">
    <location>
        <begin position="1"/>
        <end position="33"/>
    </location>
</feature>